<keyword evidence="1" id="KW-0456">Lyase</keyword>
<feature type="binding site" evidence="3">
    <location>
        <begin position="3"/>
        <end position="8"/>
    </location>
    <ligand>
        <name>substrate</name>
    </ligand>
</feature>
<dbReference type="AlphaFoldDB" id="A0A4R1JAJ0"/>
<gene>
    <name evidence="4" type="ORF">EV690_2537</name>
</gene>
<dbReference type="InterPro" id="IPR017939">
    <property type="entry name" value="G-Glutamylcylcotransferase"/>
</dbReference>
<name>A0A4R1JAJ0_9GAMM</name>
<dbReference type="PANTHER" id="PTHR12935">
    <property type="entry name" value="GAMMA-GLUTAMYLCYCLOTRANSFERASE"/>
    <property type="match status" value="1"/>
</dbReference>
<accession>A0A4R1JAJ0</accession>
<evidence type="ECO:0000313" key="5">
    <source>
        <dbReference type="Proteomes" id="UP000295565"/>
    </source>
</evidence>
<dbReference type="InterPro" id="IPR036568">
    <property type="entry name" value="GGCT-like_sf"/>
</dbReference>
<comment type="caution">
    <text evidence="4">The sequence shown here is derived from an EMBL/GenBank/DDBJ whole genome shotgun (WGS) entry which is preliminary data.</text>
</comment>
<evidence type="ECO:0000256" key="1">
    <source>
        <dbReference type="ARBA" id="ARBA00023239"/>
    </source>
</evidence>
<proteinExistence type="predicted"/>
<sequence>MKYFAYGSNMSFVRLIKRVPSAKRLGMFSLKNHQLVFHKVSQDGSSKCDALFTNNVQDCIFGALYEIDENEKRILDHAEGLGHGYDEKLVQVEDSNGKIFEAVAYIATKIDDSLLPYSWYLNHVVVGAKEIGVPEYYLEKILNIKALEDPDQDRDREQRKMYR</sequence>
<feature type="active site" description="Proton acceptor" evidence="2">
    <location>
        <position position="79"/>
    </location>
</feature>
<dbReference type="CDD" id="cd06661">
    <property type="entry name" value="GGCT_like"/>
    <property type="match status" value="1"/>
</dbReference>
<organism evidence="4 5">
    <name type="scientific">Celerinatantimonas diazotrophica</name>
    <dbReference type="NCBI Taxonomy" id="412034"/>
    <lineage>
        <taxon>Bacteria</taxon>
        <taxon>Pseudomonadati</taxon>
        <taxon>Pseudomonadota</taxon>
        <taxon>Gammaproteobacteria</taxon>
        <taxon>Celerinatantimonadaceae</taxon>
        <taxon>Celerinatantimonas</taxon>
    </lineage>
</organism>
<evidence type="ECO:0000313" key="4">
    <source>
        <dbReference type="EMBL" id="TCK47507.1"/>
    </source>
</evidence>
<keyword evidence="5" id="KW-1185">Reference proteome</keyword>
<dbReference type="InterPro" id="IPR013024">
    <property type="entry name" value="GGCT-like"/>
</dbReference>
<dbReference type="Gene3D" id="3.10.490.10">
    <property type="entry name" value="Gamma-glutamyl cyclotransferase-like"/>
    <property type="match status" value="1"/>
</dbReference>
<evidence type="ECO:0000256" key="3">
    <source>
        <dbReference type="PIRSR" id="PIRSR617939-2"/>
    </source>
</evidence>
<dbReference type="RefSeq" id="WP_131913318.1">
    <property type="nucleotide sequence ID" value="NZ_OU594967.1"/>
</dbReference>
<dbReference type="SUPFAM" id="SSF110857">
    <property type="entry name" value="Gamma-glutamyl cyclotransferase-like"/>
    <property type="match status" value="1"/>
</dbReference>
<dbReference type="Pfam" id="PF13772">
    <property type="entry name" value="AIG2_2"/>
    <property type="match status" value="1"/>
</dbReference>
<feature type="binding site" evidence="3">
    <location>
        <position position="120"/>
    </location>
    <ligand>
        <name>substrate</name>
    </ligand>
</feature>
<evidence type="ECO:0000256" key="2">
    <source>
        <dbReference type="PIRSR" id="PIRSR617939-1"/>
    </source>
</evidence>
<dbReference type="GO" id="GO:0003839">
    <property type="term" value="F:gamma-glutamylcyclotransferase activity"/>
    <property type="evidence" value="ECO:0007669"/>
    <property type="project" value="InterPro"/>
</dbReference>
<dbReference type="OrthoDB" id="5401862at2"/>
<protein>
    <submittedName>
        <fullName evidence="4">AIG2 family protein</fullName>
    </submittedName>
</protein>
<dbReference type="Proteomes" id="UP000295565">
    <property type="component" value="Unassembled WGS sequence"/>
</dbReference>
<reference evidence="4 5" key="1">
    <citation type="submission" date="2019-03" db="EMBL/GenBank/DDBJ databases">
        <title>Genomic Encyclopedia of Type Strains, Phase IV (KMG-IV): sequencing the most valuable type-strain genomes for metagenomic binning, comparative biology and taxonomic classification.</title>
        <authorList>
            <person name="Goeker M."/>
        </authorList>
    </citation>
    <scope>NUCLEOTIDE SEQUENCE [LARGE SCALE GENOMIC DNA]</scope>
    <source>
        <strain evidence="4 5">DSM 18577</strain>
    </source>
</reference>
<dbReference type="EMBL" id="SMGD01000014">
    <property type="protein sequence ID" value="TCK47507.1"/>
    <property type="molecule type" value="Genomic_DNA"/>
</dbReference>
<dbReference type="PANTHER" id="PTHR12935:SF0">
    <property type="entry name" value="GAMMA-GLUTAMYLCYCLOTRANSFERASE"/>
    <property type="match status" value="1"/>
</dbReference>